<proteinExistence type="predicted"/>
<evidence type="ECO:0000313" key="7">
    <source>
        <dbReference type="EMBL" id="MCF0065811.1"/>
    </source>
</evidence>
<organism evidence="7 8">
    <name type="scientific">Dyadobacter chenwenxiniae</name>
    <dbReference type="NCBI Taxonomy" id="2906456"/>
    <lineage>
        <taxon>Bacteria</taxon>
        <taxon>Pseudomonadati</taxon>
        <taxon>Bacteroidota</taxon>
        <taxon>Cytophagia</taxon>
        <taxon>Cytophagales</taxon>
        <taxon>Spirosomataceae</taxon>
        <taxon>Dyadobacter</taxon>
    </lineage>
</organism>
<name>A0A9X1PVG5_9BACT</name>
<keyword evidence="5" id="KW-0732">Signal</keyword>
<dbReference type="Gene3D" id="1.25.40.10">
    <property type="entry name" value="Tetratricopeptide repeat domain"/>
    <property type="match status" value="1"/>
</dbReference>
<dbReference type="RefSeq" id="WP_234658847.1">
    <property type="nucleotide sequence ID" value="NZ_CP094997.1"/>
</dbReference>
<protein>
    <submittedName>
        <fullName evidence="7">OmpA family protein</fullName>
    </submittedName>
</protein>
<dbReference type="InterPro" id="IPR036737">
    <property type="entry name" value="OmpA-like_sf"/>
</dbReference>
<comment type="caution">
    <text evidence="7">The sequence shown here is derived from an EMBL/GenBank/DDBJ whole genome shotgun (WGS) entry which is preliminary data.</text>
</comment>
<comment type="subcellular location">
    <subcellularLocation>
        <location evidence="1">Cell outer membrane</location>
    </subcellularLocation>
</comment>
<reference evidence="7" key="1">
    <citation type="submission" date="2021-12" db="EMBL/GenBank/DDBJ databases">
        <title>Novel species in genus Dyadobacter.</title>
        <authorList>
            <person name="Ma C."/>
        </authorList>
    </citation>
    <scope>NUCLEOTIDE SEQUENCE</scope>
    <source>
        <strain evidence="7">LJ419</strain>
    </source>
</reference>
<dbReference type="CDD" id="cd07185">
    <property type="entry name" value="OmpA_C-like"/>
    <property type="match status" value="1"/>
</dbReference>
<accession>A0A9X1PVG5</accession>
<dbReference type="PROSITE" id="PS51123">
    <property type="entry name" value="OMPA_2"/>
    <property type="match status" value="1"/>
</dbReference>
<dbReference type="SUPFAM" id="SSF103088">
    <property type="entry name" value="OmpA-like"/>
    <property type="match status" value="1"/>
</dbReference>
<keyword evidence="3" id="KW-0998">Cell outer membrane</keyword>
<dbReference type="Proteomes" id="UP001139000">
    <property type="component" value="Unassembled WGS sequence"/>
</dbReference>
<evidence type="ECO:0000313" key="8">
    <source>
        <dbReference type="Proteomes" id="UP001139000"/>
    </source>
</evidence>
<evidence type="ECO:0000256" key="1">
    <source>
        <dbReference type="ARBA" id="ARBA00004442"/>
    </source>
</evidence>
<feature type="signal peptide" evidence="5">
    <location>
        <begin position="1"/>
        <end position="22"/>
    </location>
</feature>
<keyword evidence="8" id="KW-1185">Reference proteome</keyword>
<feature type="domain" description="OmpA-like" evidence="6">
    <location>
        <begin position="634"/>
        <end position="750"/>
    </location>
</feature>
<evidence type="ECO:0000256" key="2">
    <source>
        <dbReference type="ARBA" id="ARBA00023136"/>
    </source>
</evidence>
<dbReference type="Gene3D" id="3.30.1330.60">
    <property type="entry name" value="OmpA-like domain"/>
    <property type="match status" value="1"/>
</dbReference>
<dbReference type="InterPro" id="IPR050330">
    <property type="entry name" value="Bact_OuterMem_StrucFunc"/>
</dbReference>
<evidence type="ECO:0000256" key="4">
    <source>
        <dbReference type="PROSITE-ProRule" id="PRU00473"/>
    </source>
</evidence>
<dbReference type="InterPro" id="IPR006665">
    <property type="entry name" value="OmpA-like"/>
</dbReference>
<evidence type="ECO:0000259" key="6">
    <source>
        <dbReference type="PROSITE" id="PS51123"/>
    </source>
</evidence>
<dbReference type="PRINTS" id="PR01021">
    <property type="entry name" value="OMPADOMAIN"/>
</dbReference>
<keyword evidence="2 4" id="KW-0472">Membrane</keyword>
<dbReference type="InterPro" id="IPR011990">
    <property type="entry name" value="TPR-like_helical_dom_sf"/>
</dbReference>
<evidence type="ECO:0000256" key="5">
    <source>
        <dbReference type="SAM" id="SignalP"/>
    </source>
</evidence>
<sequence length="750" mass="83685">MKIYIVFFWIYATLAISSPLLAQDPSQTTTVPKKGFFGKLAEGAGKIITVNGQPMGGNSENKQGRSVTKRLGSKVVENGWSDYGGGGTWQGTGHLDFVTTSPRNHVYYFEVAEPNTHITFSAESNMLNLPRGIVTEFNGDVNHYLDDYTLPRAGKYKIQVATQWRYQKGKYRFELKGPIQNFYQEPIPRWFEQELTFGEEGGGGVNNNFFSPRNHCYVFEPEEGTVLDINVEANGVPVQVGLVNPAGSVNMGMSGEEPGLHYVVSKVDQKGSYQIWVATREPNAKAKYKLEVMGKLKTTPKRIESKFQAQKGQFSANNRRHEYTIQAKPGILEFIYRSTNVEASLIKVYDKNGEELVPHFDNSPTSRLINRSYVIKEAGICKLVIETQQPTAGDYDLLTWGNFDAITHQQINMPDNTTRKPKVTPGGNAAYPANYSVFMENGISQFQAKLYEDALSNFNSAFLAANQKDTLSALYAGLTADALKDYEKANSYIYEYIKAGGRDERYIQPLLSRYKQNSQNEKVDEILQMIKTPTVVLDKSNNTYQYRGRIIDKKSHTVPSGTIVIYEDLSTGELLGQTEVNNETGDYVLDLPYGRRYGITAKAKGFVASSVNLDLIKPEKKIVIKPTALYVAPVEVGTTVNINNIFFATGKSNLLPESYAELNRIASFLTENNSVGVEIAGHTDDVGNDQTNLTLSQDRADAVSFYLISKGIVRSRLRSRGYGESRPLADNRAEDGKAQNRRVEFVIVQN</sequence>
<dbReference type="GO" id="GO:0009279">
    <property type="term" value="C:cell outer membrane"/>
    <property type="evidence" value="ECO:0007669"/>
    <property type="project" value="UniProtKB-SubCell"/>
</dbReference>
<dbReference type="PANTHER" id="PTHR30329:SF21">
    <property type="entry name" value="LIPOPROTEIN YIAD-RELATED"/>
    <property type="match status" value="1"/>
</dbReference>
<gene>
    <name evidence="7" type="ORF">LXM26_30140</name>
</gene>
<dbReference type="PRINTS" id="PR01023">
    <property type="entry name" value="NAFLGMOTY"/>
</dbReference>
<dbReference type="InterPro" id="IPR006664">
    <property type="entry name" value="OMP_bac"/>
</dbReference>
<dbReference type="AlphaFoldDB" id="A0A9X1PVG5"/>
<dbReference type="Pfam" id="PF00691">
    <property type="entry name" value="OmpA"/>
    <property type="match status" value="1"/>
</dbReference>
<dbReference type="PANTHER" id="PTHR30329">
    <property type="entry name" value="STATOR ELEMENT OF FLAGELLAR MOTOR COMPLEX"/>
    <property type="match status" value="1"/>
</dbReference>
<dbReference type="EMBL" id="JAJTTC010000015">
    <property type="protein sequence ID" value="MCF0065811.1"/>
    <property type="molecule type" value="Genomic_DNA"/>
</dbReference>
<feature type="chain" id="PRO_5040942345" evidence="5">
    <location>
        <begin position="23"/>
        <end position="750"/>
    </location>
</feature>
<evidence type="ECO:0000256" key="3">
    <source>
        <dbReference type="ARBA" id="ARBA00023237"/>
    </source>
</evidence>